<dbReference type="InterPro" id="IPR002104">
    <property type="entry name" value="Integrase_catalytic"/>
</dbReference>
<dbReference type="Gene3D" id="1.10.443.10">
    <property type="entry name" value="Intergrase catalytic core"/>
    <property type="match status" value="1"/>
</dbReference>
<feature type="domain" description="DUF6538" evidence="3">
    <location>
        <begin position="9"/>
        <end position="70"/>
    </location>
</feature>
<dbReference type="Proteomes" id="UP000366872">
    <property type="component" value="Unassembled WGS sequence"/>
</dbReference>
<reference evidence="4 5" key="1">
    <citation type="submission" date="2019-04" db="EMBL/GenBank/DDBJ databases">
        <authorList>
            <person name="Van Vliet M D."/>
        </authorList>
    </citation>
    <scope>NUCLEOTIDE SEQUENCE [LARGE SCALE GENOMIC DNA]</scope>
    <source>
        <strain evidence="4 5">F1</strain>
    </source>
</reference>
<evidence type="ECO:0000259" key="2">
    <source>
        <dbReference type="Pfam" id="PF00589"/>
    </source>
</evidence>
<dbReference type="Pfam" id="PF20172">
    <property type="entry name" value="DUF6538"/>
    <property type="match status" value="1"/>
</dbReference>
<sequence length="619" mass="70479">MMVDLKTKNLQNRKGNLRFRIRVPAECRAALGGKAEIVKALGLKEDRISEANLEAERLAVEWNEKFEKIRKSADPSRLAVSLPSGRQLEEMVRNLLIHRNAVRELDSVLARYPLPQCEEYLNEIKEEHSILVGLIRSDTLTEERLGHLRVLGLLSGYDANKPLAPCSIEGMRHPEYDVWEDDEDATDHSVWTLATALGVQDDRRGLRGILRALRDELEYMAREIINEFPQLDVVEQWGDVLGLKRALPVMDYADDTPGTKDQGPAIADVLAECLRLKKRSVKNEDAIKGEVNSFLEWHGLDGATTPIKSIKVEMVIDYRDNCLCRLLLNANKLSDTKDLGVREQVAYAVKNESKRLSITTVNNRLTRLGVVFGFAKKKHYVPFAVSEDMHLENRAKKAKLSGRAFDGYTAGQMNKLMTYLDDNRDKHKAHYEWRYWIPLLVAYTGCRANELAQLIPADVKKEGDIWYLEIGDDEASNQRIKTESSVRRVPLCQKILDQGFIAYVEGIRKLTDKKNPNGRLWPSLTFCEKNGWIRKPSVYFNQTVKVEIGAVDNHRGLHGIRSNVSRALQSTGVRQRVIDELAGHENKEASRVAMSYQGRLQLKELAEAVELLDWEKEDE</sequence>
<dbReference type="AlphaFoldDB" id="A0A6C2U2B4"/>
<organism evidence="4 5">
    <name type="scientific">Pontiella desulfatans</name>
    <dbReference type="NCBI Taxonomy" id="2750659"/>
    <lineage>
        <taxon>Bacteria</taxon>
        <taxon>Pseudomonadati</taxon>
        <taxon>Kiritimatiellota</taxon>
        <taxon>Kiritimatiellia</taxon>
        <taxon>Kiritimatiellales</taxon>
        <taxon>Pontiellaceae</taxon>
        <taxon>Pontiella</taxon>
    </lineage>
</organism>
<dbReference type="InterPro" id="IPR013762">
    <property type="entry name" value="Integrase-like_cat_sf"/>
</dbReference>
<keyword evidence="1" id="KW-0233">DNA recombination</keyword>
<dbReference type="EMBL" id="CAAHFG010000001">
    <property type="protein sequence ID" value="VGO14110.1"/>
    <property type="molecule type" value="Genomic_DNA"/>
</dbReference>
<dbReference type="GO" id="GO:0006310">
    <property type="term" value="P:DNA recombination"/>
    <property type="evidence" value="ECO:0007669"/>
    <property type="project" value="UniProtKB-KW"/>
</dbReference>
<dbReference type="RefSeq" id="WP_136079619.1">
    <property type="nucleotide sequence ID" value="NZ_CAAHFG010000001.1"/>
</dbReference>
<evidence type="ECO:0000256" key="1">
    <source>
        <dbReference type="ARBA" id="ARBA00023172"/>
    </source>
</evidence>
<dbReference type="SUPFAM" id="SSF56349">
    <property type="entry name" value="DNA breaking-rejoining enzymes"/>
    <property type="match status" value="1"/>
</dbReference>
<feature type="domain" description="Tyr recombinase" evidence="2">
    <location>
        <begin position="410"/>
        <end position="588"/>
    </location>
</feature>
<name>A0A6C2U2B4_PONDE</name>
<evidence type="ECO:0000259" key="3">
    <source>
        <dbReference type="Pfam" id="PF20172"/>
    </source>
</evidence>
<dbReference type="InterPro" id="IPR046668">
    <property type="entry name" value="DUF6538"/>
</dbReference>
<dbReference type="Pfam" id="PF00589">
    <property type="entry name" value="Phage_integrase"/>
    <property type="match status" value="1"/>
</dbReference>
<dbReference type="GO" id="GO:0015074">
    <property type="term" value="P:DNA integration"/>
    <property type="evidence" value="ECO:0007669"/>
    <property type="project" value="InterPro"/>
</dbReference>
<keyword evidence="5" id="KW-1185">Reference proteome</keyword>
<evidence type="ECO:0000313" key="4">
    <source>
        <dbReference type="EMBL" id="VGO14110.1"/>
    </source>
</evidence>
<evidence type="ECO:0000313" key="5">
    <source>
        <dbReference type="Proteomes" id="UP000366872"/>
    </source>
</evidence>
<accession>A0A6C2U2B4</accession>
<protein>
    <submittedName>
        <fullName evidence="4">Uncharacterized protein</fullName>
    </submittedName>
</protein>
<proteinExistence type="predicted"/>
<dbReference type="GO" id="GO:0003677">
    <property type="term" value="F:DNA binding"/>
    <property type="evidence" value="ECO:0007669"/>
    <property type="project" value="InterPro"/>
</dbReference>
<gene>
    <name evidence="4" type="ORF">PDESU_02667</name>
</gene>
<dbReference type="InterPro" id="IPR011010">
    <property type="entry name" value="DNA_brk_join_enz"/>
</dbReference>